<dbReference type="GO" id="GO:0016787">
    <property type="term" value="F:hydrolase activity"/>
    <property type="evidence" value="ECO:0007669"/>
    <property type="project" value="UniProtKB-KW"/>
</dbReference>
<sequence length="257" mass="27667">MAATKPILVLVPGSFSQLNSYTKAIDPFRAKGYELEAVTLPTTGKKPGPLPTMYDDAAQIAGVVERLADEGKDIVLVGHSYGGIPVSQSIKGLSKQDRVKQGKKGGLVRVAYLTALVPDVGQAAQNVLTNDGEQYIAVDEDGWMLHNNLALTASVVFNDLSPEEGLEWVGRFVQHSSVSFANELTYPGYNDLPVSYLFCENDLCVTPAVQQQGIDVIEAKGNKKVDVTRIPTDHVPVASAPDKVIDWFVALIEKGGE</sequence>
<feature type="domain" description="AB hydrolase-1" evidence="1">
    <location>
        <begin position="8"/>
        <end position="246"/>
    </location>
</feature>
<dbReference type="Pfam" id="PF12697">
    <property type="entry name" value="Abhydrolase_6"/>
    <property type="match status" value="1"/>
</dbReference>
<evidence type="ECO:0000313" key="3">
    <source>
        <dbReference type="Proteomes" id="UP000240883"/>
    </source>
</evidence>
<gene>
    <name evidence="2" type="ORF">BS50DRAFT_336367</name>
</gene>
<dbReference type="InterPro" id="IPR000073">
    <property type="entry name" value="AB_hydrolase_1"/>
</dbReference>
<protein>
    <submittedName>
        <fullName evidence="2">Alpha/beta-hydrolase</fullName>
    </submittedName>
</protein>
<dbReference type="AlphaFoldDB" id="A0A2T2NUW1"/>
<dbReference type="InterPro" id="IPR029058">
    <property type="entry name" value="AB_hydrolase_fold"/>
</dbReference>
<dbReference type="PANTHER" id="PTHR37017">
    <property type="entry name" value="AB HYDROLASE-1 DOMAIN-CONTAINING PROTEIN-RELATED"/>
    <property type="match status" value="1"/>
</dbReference>
<accession>A0A2T2NUW1</accession>
<keyword evidence="2" id="KW-0378">Hydrolase</keyword>
<dbReference type="OrthoDB" id="1263307at2759"/>
<dbReference type="EMBL" id="KZ678133">
    <property type="protein sequence ID" value="PSN69231.1"/>
    <property type="molecule type" value="Genomic_DNA"/>
</dbReference>
<evidence type="ECO:0000313" key="2">
    <source>
        <dbReference type="EMBL" id="PSN69231.1"/>
    </source>
</evidence>
<dbReference type="InterPro" id="IPR052897">
    <property type="entry name" value="Sec-Metab_Biosynth_Hydrolase"/>
</dbReference>
<dbReference type="Proteomes" id="UP000240883">
    <property type="component" value="Unassembled WGS sequence"/>
</dbReference>
<dbReference type="PANTHER" id="PTHR37017:SF13">
    <property type="entry name" value="AB HYDROLASE-1 DOMAIN-CONTAINING PROTEIN"/>
    <property type="match status" value="1"/>
</dbReference>
<reference evidence="2 3" key="1">
    <citation type="journal article" date="2018" name="Front. Microbiol.">
        <title>Genome-Wide Analysis of Corynespora cassiicola Leaf Fall Disease Putative Effectors.</title>
        <authorList>
            <person name="Lopez D."/>
            <person name="Ribeiro S."/>
            <person name="Label P."/>
            <person name="Fumanal B."/>
            <person name="Venisse J.S."/>
            <person name="Kohler A."/>
            <person name="de Oliveira R.R."/>
            <person name="Labutti K."/>
            <person name="Lipzen A."/>
            <person name="Lail K."/>
            <person name="Bauer D."/>
            <person name="Ohm R.A."/>
            <person name="Barry K.W."/>
            <person name="Spatafora J."/>
            <person name="Grigoriev I.V."/>
            <person name="Martin F.M."/>
            <person name="Pujade-Renaud V."/>
        </authorList>
    </citation>
    <scope>NUCLEOTIDE SEQUENCE [LARGE SCALE GENOMIC DNA]</scope>
    <source>
        <strain evidence="2 3">Philippines</strain>
    </source>
</reference>
<name>A0A2T2NUW1_CORCC</name>
<dbReference type="Gene3D" id="3.40.50.1820">
    <property type="entry name" value="alpha/beta hydrolase"/>
    <property type="match status" value="1"/>
</dbReference>
<dbReference type="SUPFAM" id="SSF53474">
    <property type="entry name" value="alpha/beta-Hydrolases"/>
    <property type="match status" value="1"/>
</dbReference>
<evidence type="ECO:0000259" key="1">
    <source>
        <dbReference type="Pfam" id="PF12697"/>
    </source>
</evidence>
<keyword evidence="3" id="KW-1185">Reference proteome</keyword>
<organism evidence="2 3">
    <name type="scientific">Corynespora cassiicola Philippines</name>
    <dbReference type="NCBI Taxonomy" id="1448308"/>
    <lineage>
        <taxon>Eukaryota</taxon>
        <taxon>Fungi</taxon>
        <taxon>Dikarya</taxon>
        <taxon>Ascomycota</taxon>
        <taxon>Pezizomycotina</taxon>
        <taxon>Dothideomycetes</taxon>
        <taxon>Pleosporomycetidae</taxon>
        <taxon>Pleosporales</taxon>
        <taxon>Corynesporascaceae</taxon>
        <taxon>Corynespora</taxon>
    </lineage>
</organism>
<proteinExistence type="predicted"/>